<accession>A0A0K2T715</accession>
<dbReference type="AlphaFoldDB" id="A0A0K2T715"/>
<dbReference type="EMBL" id="HACA01004244">
    <property type="protein sequence ID" value="CDW21605.1"/>
    <property type="molecule type" value="Transcribed_RNA"/>
</dbReference>
<organism evidence="1">
    <name type="scientific">Lepeophtheirus salmonis</name>
    <name type="common">Salmon louse</name>
    <name type="synonym">Caligus salmonis</name>
    <dbReference type="NCBI Taxonomy" id="72036"/>
    <lineage>
        <taxon>Eukaryota</taxon>
        <taxon>Metazoa</taxon>
        <taxon>Ecdysozoa</taxon>
        <taxon>Arthropoda</taxon>
        <taxon>Crustacea</taxon>
        <taxon>Multicrustacea</taxon>
        <taxon>Hexanauplia</taxon>
        <taxon>Copepoda</taxon>
        <taxon>Siphonostomatoida</taxon>
        <taxon>Caligidae</taxon>
        <taxon>Lepeophtheirus</taxon>
    </lineage>
</organism>
<name>A0A0K2T715_LEPSM</name>
<protein>
    <submittedName>
        <fullName evidence="1">Uncharacterized protein</fullName>
    </submittedName>
</protein>
<proteinExistence type="predicted"/>
<reference evidence="1" key="1">
    <citation type="submission" date="2014-05" db="EMBL/GenBank/DDBJ databases">
        <authorList>
            <person name="Chronopoulou M."/>
        </authorList>
    </citation>
    <scope>NUCLEOTIDE SEQUENCE</scope>
    <source>
        <tissue evidence="1">Whole organism</tissue>
    </source>
</reference>
<sequence length="44" mass="4719">MAPSMILKIVNSFIPFAAIVGLIGCFCGDLESSNLDSYSKSQIH</sequence>
<evidence type="ECO:0000313" key="1">
    <source>
        <dbReference type="EMBL" id="CDW21605.1"/>
    </source>
</evidence>